<dbReference type="Proteomes" id="UP000481030">
    <property type="component" value="Unassembled WGS sequence"/>
</dbReference>
<gene>
    <name evidence="1" type="ORF">F7731_04245</name>
</gene>
<evidence type="ECO:0000313" key="1">
    <source>
        <dbReference type="EMBL" id="KAB2338766.1"/>
    </source>
</evidence>
<sequence length="151" mass="17624">MNETATEIKPIEQKAESISVFGYELIREELLHDLLGDDTAEILYWAGKRLARKYPLESLSEIIDFFQEASWGNLTIIKETKNELELELSSPIIKERCKKNNHCTFQLEAGFIAQQIELQLSVICETFEHPNKKRGNVQYTVKWDKKDKLDY</sequence>
<protein>
    <submittedName>
        <fullName evidence="1">DUF2507 domain-containing protein</fullName>
    </submittedName>
</protein>
<dbReference type="RefSeq" id="WP_151533506.1">
    <property type="nucleotide sequence ID" value="NZ_WBOS01000001.1"/>
</dbReference>
<dbReference type="SUPFAM" id="SSF111126">
    <property type="entry name" value="Ligand-binding domain in the NO signalling and Golgi transport"/>
    <property type="match status" value="1"/>
</dbReference>
<dbReference type="EMBL" id="WBOS01000001">
    <property type="protein sequence ID" value="KAB2338766.1"/>
    <property type="molecule type" value="Genomic_DNA"/>
</dbReference>
<reference evidence="1 2" key="1">
    <citation type="journal article" date="2016" name="Antonie Van Leeuwenhoek">
        <title>Bacillus depressus sp. nov., isolated from soil of a sunflower field.</title>
        <authorList>
            <person name="Wei X."/>
            <person name="Xin D."/>
            <person name="Xin Y."/>
            <person name="Zhang H."/>
            <person name="Wang T."/>
            <person name="Zhang J."/>
        </authorList>
    </citation>
    <scope>NUCLEOTIDE SEQUENCE [LARGE SCALE GENOMIC DNA]</scope>
    <source>
        <strain evidence="1 2">BZ1</strain>
    </source>
</reference>
<dbReference type="Gene3D" id="3.30.1380.20">
    <property type="entry name" value="Trafficking protein particle complex subunit 3"/>
    <property type="match status" value="1"/>
</dbReference>
<name>A0A6L3VAS4_9BACI</name>
<dbReference type="OrthoDB" id="2965348at2"/>
<dbReference type="InterPro" id="IPR024096">
    <property type="entry name" value="NO_sig/Golgi_transp_ligand-bd"/>
</dbReference>
<comment type="caution">
    <text evidence="1">The sequence shown here is derived from an EMBL/GenBank/DDBJ whole genome shotgun (WGS) entry which is preliminary data.</text>
</comment>
<keyword evidence="2" id="KW-1185">Reference proteome</keyword>
<dbReference type="AlphaFoldDB" id="A0A6L3VAS4"/>
<dbReference type="InterPro" id="IPR019642">
    <property type="entry name" value="DUF2507"/>
</dbReference>
<accession>A0A6L3VAS4</accession>
<evidence type="ECO:0000313" key="2">
    <source>
        <dbReference type="Proteomes" id="UP000481030"/>
    </source>
</evidence>
<dbReference type="Pfam" id="PF10702">
    <property type="entry name" value="DUF2507"/>
    <property type="match status" value="1"/>
</dbReference>
<organism evidence="1 2">
    <name type="scientific">Cytobacillus depressus</name>
    <dbReference type="NCBI Taxonomy" id="1602942"/>
    <lineage>
        <taxon>Bacteria</taxon>
        <taxon>Bacillati</taxon>
        <taxon>Bacillota</taxon>
        <taxon>Bacilli</taxon>
        <taxon>Bacillales</taxon>
        <taxon>Bacillaceae</taxon>
        <taxon>Cytobacillus</taxon>
    </lineage>
</organism>
<proteinExistence type="predicted"/>